<keyword evidence="2" id="KW-0812">Transmembrane</keyword>
<reference evidence="3" key="1">
    <citation type="journal article" date="2020" name="Stud. Mycol.">
        <title>101 Dothideomycetes genomes: a test case for predicting lifestyles and emergence of pathogens.</title>
        <authorList>
            <person name="Haridas S."/>
            <person name="Albert R."/>
            <person name="Binder M."/>
            <person name="Bloem J."/>
            <person name="Labutti K."/>
            <person name="Salamov A."/>
            <person name="Andreopoulos B."/>
            <person name="Baker S."/>
            <person name="Barry K."/>
            <person name="Bills G."/>
            <person name="Bluhm B."/>
            <person name="Cannon C."/>
            <person name="Castanera R."/>
            <person name="Culley D."/>
            <person name="Daum C."/>
            <person name="Ezra D."/>
            <person name="Gonzalez J."/>
            <person name="Henrissat B."/>
            <person name="Kuo A."/>
            <person name="Liang C."/>
            <person name="Lipzen A."/>
            <person name="Lutzoni F."/>
            <person name="Magnuson J."/>
            <person name="Mondo S."/>
            <person name="Nolan M."/>
            <person name="Ohm R."/>
            <person name="Pangilinan J."/>
            <person name="Park H.-J."/>
            <person name="Ramirez L."/>
            <person name="Alfaro M."/>
            <person name="Sun H."/>
            <person name="Tritt A."/>
            <person name="Yoshinaga Y."/>
            <person name="Zwiers L.-H."/>
            <person name="Turgeon B."/>
            <person name="Goodwin S."/>
            <person name="Spatafora J."/>
            <person name="Crous P."/>
            <person name="Grigoriev I."/>
        </authorList>
    </citation>
    <scope>NUCLEOTIDE SEQUENCE</scope>
    <source>
        <strain evidence="3">CBS 269.34</strain>
    </source>
</reference>
<keyword evidence="2" id="KW-0472">Membrane</keyword>
<feature type="transmembrane region" description="Helical" evidence="2">
    <location>
        <begin position="420"/>
        <end position="441"/>
    </location>
</feature>
<gene>
    <name evidence="3" type="ORF">BU16DRAFT_584335</name>
</gene>
<feature type="transmembrane region" description="Helical" evidence="2">
    <location>
        <begin position="601"/>
        <end position="623"/>
    </location>
</feature>
<dbReference type="AlphaFoldDB" id="A0A6A6QJM5"/>
<evidence type="ECO:0000313" key="4">
    <source>
        <dbReference type="Proteomes" id="UP000799750"/>
    </source>
</evidence>
<sequence>MRTNLTECGIRYMSNPELSWKYGYNGTTRGIPQNPLTQATFEGCEALCGRGTDFYPWATSSATITTWILPVIGMILQAPFESNAFRRTILALFRWLGSPMSSLSYILWNIKVSGKCALMVDMSVPYENSVPNEESDFAHIRDSFYLLMTMNQYTMNDRASSRKSSEGLLRIVLFSRDLRLRNSKLSLKQTREKLAEELREGRKRGVVPVFVSTMWFLFALAISIQSAFGFLGENTTAHDLALGFLLSWLPVLILGSIVDRNPVAAEDVRRKLNKLVDHVRVSLLNDEIRNEFIRSFEGQAEFPRVEAWVKEVYDNCEYMTKFFTAFAGQGRRPWHYGAAHPILSDIEPYVASKGRNWLDNEVEARTHLVLGLESRGLIWFDFREFWQILASVAIVTLTIAGAFVISFFTPTVGLGCRSGGYLIFTCISFGLLVCELLVWWASSPPQPEEPQLNQLLSRTRTRLESNASFVRAEQTSSRFSHRTYQMILATRDFIESWMVRIVVGFISILPLRNKDADCRWIREVMVGLFTTIHNYKLKEWTRYFFFIPVEFVNTTWLCYIVFAQTSGSYHNCRCSTSMWGGGGGYIDFKQSIITTTPWVHLYWIGGTVLGCTTMGLSMVYIVVEWCLQSHLSTESYRKAQRGLQRTRLYRKLTLPLRIVTRYIGDTSFTAFCWLCAKLNLKYKHERFLIWTYETTYWYRPPYSGARNSPRPPDDYHSPPGPRPSTDASTPFLGSPFTQSSPPTTQSHKTQPCMYGSPDPGIGPSSPPPQYRRKSSETSVQQHLQPFPRFSTEMETRERATSDSSQIPLIQTPKEAQGSFIIPRKPSGGLSVGLGISTPVSQSPTRPSMDSAISATSPTDARGRMSEAYLSPTGLQRSPSSEDCLQPPLHRPTYARQTTDENSRRGSSEEREQVRKGVTWATEERGTRSFPPSQGPRYS</sequence>
<feature type="compositionally biased region" description="Polar residues" evidence="1">
    <location>
        <begin position="872"/>
        <end position="882"/>
    </location>
</feature>
<feature type="transmembrane region" description="Helical" evidence="2">
    <location>
        <begin position="206"/>
        <end position="228"/>
    </location>
</feature>
<feature type="region of interest" description="Disordered" evidence="1">
    <location>
        <begin position="707"/>
        <end position="938"/>
    </location>
</feature>
<feature type="transmembrane region" description="Helical" evidence="2">
    <location>
        <begin position="240"/>
        <end position="258"/>
    </location>
</feature>
<feature type="compositionally biased region" description="Basic and acidic residues" evidence="1">
    <location>
        <begin position="791"/>
        <end position="800"/>
    </location>
</feature>
<proteinExistence type="predicted"/>
<feature type="compositionally biased region" description="Polar residues" evidence="1">
    <location>
        <begin position="735"/>
        <end position="749"/>
    </location>
</feature>
<feature type="compositionally biased region" description="Polar residues" evidence="1">
    <location>
        <begin position="837"/>
        <end position="858"/>
    </location>
</feature>
<organism evidence="3 4">
    <name type="scientific">Lophium mytilinum</name>
    <dbReference type="NCBI Taxonomy" id="390894"/>
    <lineage>
        <taxon>Eukaryota</taxon>
        <taxon>Fungi</taxon>
        <taxon>Dikarya</taxon>
        <taxon>Ascomycota</taxon>
        <taxon>Pezizomycotina</taxon>
        <taxon>Dothideomycetes</taxon>
        <taxon>Pleosporomycetidae</taxon>
        <taxon>Mytilinidiales</taxon>
        <taxon>Mytilinidiaceae</taxon>
        <taxon>Lophium</taxon>
    </lineage>
</organism>
<feature type="transmembrane region" description="Helical" evidence="2">
    <location>
        <begin position="543"/>
        <end position="562"/>
    </location>
</feature>
<dbReference type="EMBL" id="MU004194">
    <property type="protein sequence ID" value="KAF2492206.1"/>
    <property type="molecule type" value="Genomic_DNA"/>
</dbReference>
<keyword evidence="4" id="KW-1185">Reference proteome</keyword>
<keyword evidence="2" id="KW-1133">Transmembrane helix</keyword>
<feature type="compositionally biased region" description="Basic and acidic residues" evidence="1">
    <location>
        <begin position="897"/>
        <end position="914"/>
    </location>
</feature>
<evidence type="ECO:0000256" key="1">
    <source>
        <dbReference type="SAM" id="MobiDB-lite"/>
    </source>
</evidence>
<evidence type="ECO:0000256" key="2">
    <source>
        <dbReference type="SAM" id="Phobius"/>
    </source>
</evidence>
<dbReference type="OrthoDB" id="5392263at2759"/>
<name>A0A6A6QJM5_9PEZI</name>
<feature type="transmembrane region" description="Helical" evidence="2">
    <location>
        <begin position="385"/>
        <end position="408"/>
    </location>
</feature>
<evidence type="ECO:0000313" key="3">
    <source>
        <dbReference type="EMBL" id="KAF2492206.1"/>
    </source>
</evidence>
<dbReference type="Proteomes" id="UP000799750">
    <property type="component" value="Unassembled WGS sequence"/>
</dbReference>
<protein>
    <submittedName>
        <fullName evidence="3">Uncharacterized protein</fullName>
    </submittedName>
</protein>
<accession>A0A6A6QJM5</accession>